<evidence type="ECO:0000256" key="3">
    <source>
        <dbReference type="ARBA" id="ARBA00022989"/>
    </source>
</evidence>
<dbReference type="VEuPathDB" id="FungiDB:AeMF1_013473"/>
<dbReference type="PROSITE" id="PS50259">
    <property type="entry name" value="G_PROTEIN_RECEP_F3_4"/>
    <property type="match status" value="1"/>
</dbReference>
<accession>A0A6G0XUY7</accession>
<evidence type="ECO:0000313" key="12">
    <source>
        <dbReference type="Proteomes" id="UP000481153"/>
    </source>
</evidence>
<dbReference type="InterPro" id="IPR017978">
    <property type="entry name" value="GPCR_3_C"/>
</dbReference>
<comment type="subcellular location">
    <subcellularLocation>
        <location evidence="1">Membrane</location>
        <topology evidence="1">Multi-pass membrane protein</topology>
    </subcellularLocation>
</comment>
<evidence type="ECO:0000256" key="9">
    <source>
        <dbReference type="SAM" id="Phobius"/>
    </source>
</evidence>
<feature type="transmembrane region" description="Helical" evidence="9">
    <location>
        <begin position="623"/>
        <end position="643"/>
    </location>
</feature>
<dbReference type="GO" id="GO:0038039">
    <property type="term" value="C:G protein-coupled receptor heterodimeric complex"/>
    <property type="evidence" value="ECO:0007669"/>
    <property type="project" value="TreeGrafter"/>
</dbReference>
<dbReference type="EMBL" id="VJMJ01000009">
    <property type="protein sequence ID" value="KAF0744302.1"/>
    <property type="molecule type" value="Genomic_DNA"/>
</dbReference>
<evidence type="ECO:0000256" key="8">
    <source>
        <dbReference type="ARBA" id="ARBA00023224"/>
    </source>
</evidence>
<feature type="transmembrane region" description="Helical" evidence="9">
    <location>
        <begin position="812"/>
        <end position="832"/>
    </location>
</feature>
<evidence type="ECO:0000256" key="6">
    <source>
        <dbReference type="ARBA" id="ARBA00023170"/>
    </source>
</evidence>
<keyword evidence="3 9" id="KW-1133">Transmembrane helix</keyword>
<evidence type="ECO:0000256" key="7">
    <source>
        <dbReference type="ARBA" id="ARBA00023180"/>
    </source>
</evidence>
<evidence type="ECO:0000256" key="4">
    <source>
        <dbReference type="ARBA" id="ARBA00023040"/>
    </source>
</evidence>
<dbReference type="Pfam" id="PF00003">
    <property type="entry name" value="7tm_3"/>
    <property type="match status" value="1"/>
</dbReference>
<dbReference type="PANTHER" id="PTHR10519:SF20">
    <property type="entry name" value="G-PROTEIN COUPLED RECEPTOR 156-RELATED"/>
    <property type="match status" value="1"/>
</dbReference>
<keyword evidence="4" id="KW-0297">G-protein coupled receptor</keyword>
<dbReference type="InterPro" id="IPR002455">
    <property type="entry name" value="GPCR3_GABA-B"/>
</dbReference>
<evidence type="ECO:0000256" key="2">
    <source>
        <dbReference type="ARBA" id="ARBA00022692"/>
    </source>
</evidence>
<feature type="domain" description="G-protein coupled receptors family 3 profile" evidence="10">
    <location>
        <begin position="588"/>
        <end position="838"/>
    </location>
</feature>
<dbReference type="VEuPathDB" id="FungiDB:AeMF1_015470"/>
<feature type="transmembrane region" description="Helical" evidence="9">
    <location>
        <begin position="655"/>
        <end position="676"/>
    </location>
</feature>
<keyword evidence="5 9" id="KW-0472">Membrane</keyword>
<evidence type="ECO:0000256" key="1">
    <source>
        <dbReference type="ARBA" id="ARBA00004141"/>
    </source>
</evidence>
<evidence type="ECO:0000313" key="11">
    <source>
        <dbReference type="EMBL" id="KAF0744302.1"/>
    </source>
</evidence>
<organism evidence="11 12">
    <name type="scientific">Aphanomyces euteiches</name>
    <dbReference type="NCBI Taxonomy" id="100861"/>
    <lineage>
        <taxon>Eukaryota</taxon>
        <taxon>Sar</taxon>
        <taxon>Stramenopiles</taxon>
        <taxon>Oomycota</taxon>
        <taxon>Saprolegniomycetes</taxon>
        <taxon>Saprolegniales</taxon>
        <taxon>Verrucalvaceae</taxon>
        <taxon>Aphanomyces</taxon>
    </lineage>
</organism>
<keyword evidence="12" id="KW-1185">Reference proteome</keyword>
<sequence>MTLPDATDAVRRTCLDAQWVASTAANLKIDPKARDPSTNRKLYPWLRPTLPTARFRISDPRFTSSAYSSNCVSSTYIYGVGASIDAAGRVLQRGKIEGTLVAEWAGWPSHQLTSYVNSILVQEVLGYDVSFAIIDYSPGATERMSTAGQGLCTPTHVNPEIWSEARIKILNVYANETTSGIIGYWGRTGHYTLQANVNIALQGKAANFSKPLSADFWREYAISDDLINFYSIDKHNRSLIANKEFCPDDTMGCKNGCSKSFACTLAERAGKTCMLVLFMRSSYDSGYIQAFISNNNVPAYFCFVGDSQLESYVVDTMDRNGTLTFYHYEPHMFHFDHPGQFARIFWPLPNPAVVASSTSSFGERGYGNETTNPVNVDFPQQDLAKYYSNVLHSDAFLTRYLDRLRLTQLDINTMLQTMSALQKNTSNPDFVAACSWVKANYNTWQAWLDPLPLCDLIKHINYTLSGCDGSSRVVRFQWAVPDPTNSSLPYVCDGGHPLPRPLSTSRSCAWLETHREIWMSWAVHLPTCDASFYSYTVSPCRFDSTRLVTYGWFMTQGLSSMSAECVGGVSLPANEIIPCDYVPGGSQIYIGIAIFASSVAVGLVVLTALVVRHRENPVIKRSQWPLLVSMLGGGLLLCCYVLLGGGLPSSEMCGVRLLLGSLGYTLVFGSLFVKSLRVFWVFYHKPLKRKVVPLSRVVHIFMVVIAIDCGIVLLGLAVDYPHPLSTNSTTNGGSVVGNLQCDSSDVIFLALSIFYKGLITCWGLYIAFLIRHADSDFQETVWIFASSCVVVGGSTVMLALAFVGTLSVATTYAFQSVVILLCTIAVMALMLVPKFRKLSGITPLTDEQVSGTSTASSTSWRVFRQKSNSKSESWAVPVATAKAVSTFRTPQLAKASQLKK</sequence>
<dbReference type="GO" id="GO:0004965">
    <property type="term" value="F:G protein-coupled GABA receptor activity"/>
    <property type="evidence" value="ECO:0007669"/>
    <property type="project" value="InterPro"/>
</dbReference>
<protein>
    <recommendedName>
        <fullName evidence="10">G-protein coupled receptors family 3 profile domain-containing protein</fullName>
    </recommendedName>
</protein>
<proteinExistence type="predicted"/>
<comment type="caution">
    <text evidence="11">The sequence shown here is derived from an EMBL/GenBank/DDBJ whole genome shotgun (WGS) entry which is preliminary data.</text>
</comment>
<gene>
    <name evidence="11" type="ORF">Ae201684_000790</name>
</gene>
<evidence type="ECO:0000256" key="5">
    <source>
        <dbReference type="ARBA" id="ARBA00023136"/>
    </source>
</evidence>
<dbReference type="CDD" id="cd15047">
    <property type="entry name" value="7tmC_GABA-B-like"/>
    <property type="match status" value="1"/>
</dbReference>
<reference evidence="11 12" key="1">
    <citation type="submission" date="2019-07" db="EMBL/GenBank/DDBJ databases">
        <title>Genomics analysis of Aphanomyces spp. identifies a new class of oomycete effector associated with host adaptation.</title>
        <authorList>
            <person name="Gaulin E."/>
        </authorList>
    </citation>
    <scope>NUCLEOTIDE SEQUENCE [LARGE SCALE GENOMIC DNA]</scope>
    <source>
        <strain evidence="11 12">ATCC 201684</strain>
    </source>
</reference>
<keyword evidence="6" id="KW-0675">Receptor</keyword>
<dbReference type="PANTHER" id="PTHR10519">
    <property type="entry name" value="GABA-B RECEPTOR"/>
    <property type="match status" value="1"/>
</dbReference>
<feature type="transmembrane region" description="Helical" evidence="9">
    <location>
        <begin position="697"/>
        <end position="718"/>
    </location>
</feature>
<keyword evidence="8" id="KW-0807">Transducer</keyword>
<keyword evidence="2 9" id="KW-0812">Transmembrane</keyword>
<evidence type="ECO:0000259" key="10">
    <source>
        <dbReference type="PROSITE" id="PS50259"/>
    </source>
</evidence>
<dbReference type="Proteomes" id="UP000481153">
    <property type="component" value="Unassembled WGS sequence"/>
</dbReference>
<name>A0A6G0XUY7_9STRA</name>
<dbReference type="AlphaFoldDB" id="A0A6G0XUY7"/>
<feature type="transmembrane region" description="Helical" evidence="9">
    <location>
        <begin position="746"/>
        <end position="770"/>
    </location>
</feature>
<feature type="transmembrane region" description="Helical" evidence="9">
    <location>
        <begin position="782"/>
        <end position="806"/>
    </location>
</feature>
<keyword evidence="7" id="KW-0325">Glycoprotein</keyword>
<feature type="transmembrane region" description="Helical" evidence="9">
    <location>
        <begin position="588"/>
        <end position="611"/>
    </location>
</feature>